<dbReference type="Proteomes" id="UP000824120">
    <property type="component" value="Chromosome 3"/>
</dbReference>
<dbReference type="AlphaFoldDB" id="A0A9J5ZXE9"/>
<name>A0A9J5ZXE9_SOLCO</name>
<comment type="caution">
    <text evidence="1">The sequence shown here is derived from an EMBL/GenBank/DDBJ whole genome shotgun (WGS) entry which is preliminary data.</text>
</comment>
<sequence>MDFPLRSAVERWIWPGSDRNFEFNSEKLDPFVDFGAGISLDFYIPFYAGFAVGKYLFKNNSSAKDRDLHCELLVNWDEDWGSSCIYMPGMRNITRHLIEKNPWDYFDIGVPYPTGLHPSTADDIAQGQNFVRHRERKTLFCFAGATRGRSRSFEVVLVVVDLFGVKFGGFGSGFWSEFAGKKEIVWSSASWWGSGGLDRLVMGFMVVWLPEKQKKGRVFGVAVPTIGLGSGGEGKWSGF</sequence>
<gene>
    <name evidence="1" type="ORF">H5410_016587</name>
</gene>
<dbReference type="EMBL" id="JACXVP010000003">
    <property type="protein sequence ID" value="KAG5616763.1"/>
    <property type="molecule type" value="Genomic_DNA"/>
</dbReference>
<keyword evidence="2" id="KW-1185">Reference proteome</keyword>
<evidence type="ECO:0000313" key="2">
    <source>
        <dbReference type="Proteomes" id="UP000824120"/>
    </source>
</evidence>
<organism evidence="1 2">
    <name type="scientific">Solanum commersonii</name>
    <name type="common">Commerson's wild potato</name>
    <name type="synonym">Commerson's nightshade</name>
    <dbReference type="NCBI Taxonomy" id="4109"/>
    <lineage>
        <taxon>Eukaryota</taxon>
        <taxon>Viridiplantae</taxon>
        <taxon>Streptophyta</taxon>
        <taxon>Embryophyta</taxon>
        <taxon>Tracheophyta</taxon>
        <taxon>Spermatophyta</taxon>
        <taxon>Magnoliopsida</taxon>
        <taxon>eudicotyledons</taxon>
        <taxon>Gunneridae</taxon>
        <taxon>Pentapetalae</taxon>
        <taxon>asterids</taxon>
        <taxon>lamiids</taxon>
        <taxon>Solanales</taxon>
        <taxon>Solanaceae</taxon>
        <taxon>Solanoideae</taxon>
        <taxon>Solaneae</taxon>
        <taxon>Solanum</taxon>
    </lineage>
</organism>
<evidence type="ECO:0000313" key="1">
    <source>
        <dbReference type="EMBL" id="KAG5616763.1"/>
    </source>
</evidence>
<protein>
    <submittedName>
        <fullName evidence="1">Uncharacterized protein</fullName>
    </submittedName>
</protein>
<proteinExistence type="predicted"/>
<dbReference type="OrthoDB" id="1924787at2759"/>
<reference evidence="1 2" key="1">
    <citation type="submission" date="2020-09" db="EMBL/GenBank/DDBJ databases">
        <title>De no assembly of potato wild relative species, Solanum commersonii.</title>
        <authorList>
            <person name="Cho K."/>
        </authorList>
    </citation>
    <scope>NUCLEOTIDE SEQUENCE [LARGE SCALE GENOMIC DNA]</scope>
    <source>
        <strain evidence="1">LZ3.2</strain>
        <tissue evidence="1">Leaf</tissue>
    </source>
</reference>
<accession>A0A9J5ZXE9</accession>